<dbReference type="CDD" id="cd14014">
    <property type="entry name" value="STKc_PknB_like"/>
    <property type="match status" value="1"/>
</dbReference>
<dbReference type="PROSITE" id="PS00107">
    <property type="entry name" value="PROTEIN_KINASE_ATP"/>
    <property type="match status" value="1"/>
</dbReference>
<dbReference type="HOGENOM" id="CLU_000288_63_44_3"/>
<dbReference type="EMBL" id="CP003642">
    <property type="protein sequence ID" value="AFZ23897.1"/>
    <property type="molecule type" value="Genomic_DNA"/>
</dbReference>
<dbReference type="Proteomes" id="UP000010475">
    <property type="component" value="Chromosome"/>
</dbReference>
<sequence length="338" mass="37702">MAWGAGEQLQGGRYTVERELGRGRFGITYLAKDGNGDRLVIKTLNDDLLNSLTPQERDRLESMFLQEAVKLARFRHPHIVEVEAPFKQDSHWCLAMEYIDGISLGDRAQQILSESQALTYIRQIGEALIVVHENQLIHRDIRPENIMLRVRDGKPEAVLIDFGLALDFDHTLTTARTRETSEGFTPLELYSQQGQPTGAYTDIYSLAATLYILLTGKIPVSAIKRKLNKKPLVNPKKLNSQISDRTNRQILEGMKLDAKKRPQSVREWLDALGLTSVNAVPDTSPAKPDPKISWSVIWTAAGVIVTLLVGIPAWIAIFKPSPDNPPTITPSPAVTQKP</sequence>
<dbReference type="PROSITE" id="PS50011">
    <property type="entry name" value="PROTEIN_KINASE_DOM"/>
    <property type="match status" value="1"/>
</dbReference>
<organism evidence="8 9">
    <name type="scientific">Cylindrospermum stagnale PCC 7417</name>
    <dbReference type="NCBI Taxonomy" id="56107"/>
    <lineage>
        <taxon>Bacteria</taxon>
        <taxon>Bacillati</taxon>
        <taxon>Cyanobacteriota</taxon>
        <taxon>Cyanophyceae</taxon>
        <taxon>Nostocales</taxon>
        <taxon>Nostocaceae</taxon>
        <taxon>Cylindrospermum</taxon>
    </lineage>
</organism>
<keyword evidence="6" id="KW-1133">Transmembrane helix</keyword>
<dbReference type="AlphaFoldDB" id="K9WWJ1"/>
<dbReference type="InterPro" id="IPR008266">
    <property type="entry name" value="Tyr_kinase_AS"/>
</dbReference>
<protein>
    <submittedName>
        <fullName evidence="8">Protein kinase family protein</fullName>
    </submittedName>
</protein>
<keyword evidence="6" id="KW-0812">Transmembrane</keyword>
<evidence type="ECO:0000256" key="3">
    <source>
        <dbReference type="ARBA" id="ARBA00022777"/>
    </source>
</evidence>
<dbReference type="PANTHER" id="PTHR43289">
    <property type="entry name" value="MITOGEN-ACTIVATED PROTEIN KINASE KINASE KINASE 20-RELATED"/>
    <property type="match status" value="1"/>
</dbReference>
<dbReference type="SMART" id="SM00219">
    <property type="entry name" value="TyrKc"/>
    <property type="match status" value="1"/>
</dbReference>
<dbReference type="OrthoDB" id="581647at2"/>
<dbReference type="KEGG" id="csg:Cylst_1619"/>
<evidence type="ECO:0000313" key="9">
    <source>
        <dbReference type="Proteomes" id="UP000010475"/>
    </source>
</evidence>
<dbReference type="GO" id="GO:0005524">
    <property type="term" value="F:ATP binding"/>
    <property type="evidence" value="ECO:0007669"/>
    <property type="project" value="UniProtKB-UniRule"/>
</dbReference>
<evidence type="ECO:0000256" key="2">
    <source>
        <dbReference type="ARBA" id="ARBA00022741"/>
    </source>
</evidence>
<dbReference type="eggNOG" id="COG0515">
    <property type="taxonomic scope" value="Bacteria"/>
</dbReference>
<keyword evidence="3 8" id="KW-0418">Kinase</keyword>
<reference evidence="8 9" key="1">
    <citation type="submission" date="2012-06" db="EMBL/GenBank/DDBJ databases">
        <title>Finished chromosome of genome of Cylindrospermum stagnale PCC 7417.</title>
        <authorList>
            <consortium name="US DOE Joint Genome Institute"/>
            <person name="Gugger M."/>
            <person name="Coursin T."/>
            <person name="Rippka R."/>
            <person name="Tandeau De Marsac N."/>
            <person name="Huntemann M."/>
            <person name="Wei C.-L."/>
            <person name="Han J."/>
            <person name="Detter J.C."/>
            <person name="Han C."/>
            <person name="Tapia R."/>
            <person name="Chen A."/>
            <person name="Kyrpides N."/>
            <person name="Mavromatis K."/>
            <person name="Markowitz V."/>
            <person name="Szeto E."/>
            <person name="Ivanova N."/>
            <person name="Pagani I."/>
            <person name="Pati A."/>
            <person name="Goodwin L."/>
            <person name="Nordberg H.P."/>
            <person name="Cantor M.N."/>
            <person name="Hua S.X."/>
            <person name="Woyke T."/>
            <person name="Kerfeld C.A."/>
        </authorList>
    </citation>
    <scope>NUCLEOTIDE SEQUENCE [LARGE SCALE GENOMIC DNA]</scope>
    <source>
        <strain evidence="8 9">PCC 7417</strain>
    </source>
</reference>
<dbReference type="SUPFAM" id="SSF56112">
    <property type="entry name" value="Protein kinase-like (PK-like)"/>
    <property type="match status" value="1"/>
</dbReference>
<keyword evidence="9" id="KW-1185">Reference proteome</keyword>
<dbReference type="Gene3D" id="1.10.510.10">
    <property type="entry name" value="Transferase(Phosphotransferase) domain 1"/>
    <property type="match status" value="1"/>
</dbReference>
<dbReference type="PATRIC" id="fig|56107.3.peg.1822"/>
<dbReference type="Pfam" id="PF00069">
    <property type="entry name" value="Pkinase"/>
    <property type="match status" value="1"/>
</dbReference>
<dbReference type="GO" id="GO:0004674">
    <property type="term" value="F:protein serine/threonine kinase activity"/>
    <property type="evidence" value="ECO:0007669"/>
    <property type="project" value="TreeGrafter"/>
</dbReference>
<feature type="transmembrane region" description="Helical" evidence="6">
    <location>
        <begin position="296"/>
        <end position="317"/>
    </location>
</feature>
<evidence type="ECO:0000256" key="1">
    <source>
        <dbReference type="ARBA" id="ARBA00022679"/>
    </source>
</evidence>
<evidence type="ECO:0000313" key="8">
    <source>
        <dbReference type="EMBL" id="AFZ23897.1"/>
    </source>
</evidence>
<keyword evidence="2 5" id="KW-0547">Nucleotide-binding</keyword>
<dbReference type="GO" id="GO:0004713">
    <property type="term" value="F:protein tyrosine kinase activity"/>
    <property type="evidence" value="ECO:0007669"/>
    <property type="project" value="InterPro"/>
</dbReference>
<gene>
    <name evidence="8" type="ORF">Cylst_1619</name>
</gene>
<evidence type="ECO:0000256" key="4">
    <source>
        <dbReference type="ARBA" id="ARBA00022840"/>
    </source>
</evidence>
<feature type="binding site" evidence="5">
    <location>
        <position position="42"/>
    </location>
    <ligand>
        <name>ATP</name>
        <dbReference type="ChEBI" id="CHEBI:30616"/>
    </ligand>
</feature>
<name>K9WWJ1_9NOST</name>
<dbReference type="STRING" id="56107.Cylst_1619"/>
<dbReference type="InterPro" id="IPR011009">
    <property type="entry name" value="Kinase-like_dom_sf"/>
</dbReference>
<dbReference type="InterPro" id="IPR017441">
    <property type="entry name" value="Protein_kinase_ATP_BS"/>
</dbReference>
<dbReference type="PANTHER" id="PTHR43289:SF34">
    <property type="entry name" value="SERINE_THREONINE-PROTEIN KINASE YBDM-RELATED"/>
    <property type="match status" value="1"/>
</dbReference>
<proteinExistence type="predicted"/>
<evidence type="ECO:0000259" key="7">
    <source>
        <dbReference type="PROSITE" id="PS50011"/>
    </source>
</evidence>
<keyword evidence="4 5" id="KW-0067">ATP-binding</keyword>
<dbReference type="InterPro" id="IPR000719">
    <property type="entry name" value="Prot_kinase_dom"/>
</dbReference>
<dbReference type="InterPro" id="IPR020635">
    <property type="entry name" value="Tyr_kinase_cat_dom"/>
</dbReference>
<dbReference type="PROSITE" id="PS00109">
    <property type="entry name" value="PROTEIN_KINASE_TYR"/>
    <property type="match status" value="1"/>
</dbReference>
<keyword evidence="1" id="KW-0808">Transferase</keyword>
<dbReference type="RefSeq" id="WP_015207153.1">
    <property type="nucleotide sequence ID" value="NC_019757.1"/>
</dbReference>
<evidence type="ECO:0000256" key="6">
    <source>
        <dbReference type="SAM" id="Phobius"/>
    </source>
</evidence>
<feature type="domain" description="Protein kinase" evidence="7">
    <location>
        <begin position="14"/>
        <end position="274"/>
    </location>
</feature>
<evidence type="ECO:0000256" key="5">
    <source>
        <dbReference type="PROSITE-ProRule" id="PRU10141"/>
    </source>
</evidence>
<keyword evidence="6" id="KW-0472">Membrane</keyword>
<accession>K9WWJ1</accession>